<feature type="domain" description="Reverse transcriptase Ty1/copia-type" evidence="1">
    <location>
        <begin position="11"/>
        <end position="129"/>
    </location>
</feature>
<evidence type="ECO:0000313" key="3">
    <source>
        <dbReference type="Proteomes" id="UP000619265"/>
    </source>
</evidence>
<protein>
    <recommendedName>
        <fullName evidence="1">Reverse transcriptase Ty1/copia-type domain-containing protein</fullName>
    </recommendedName>
</protein>
<dbReference type="Proteomes" id="UP000619265">
    <property type="component" value="Unassembled WGS sequence"/>
</dbReference>
<dbReference type="Gramene" id="Jr03_20580_p1">
    <property type="protein sequence ID" value="cds.Jr03_20580_p1"/>
    <property type="gene ID" value="Jr03_20580"/>
</dbReference>
<dbReference type="SUPFAM" id="SSF56672">
    <property type="entry name" value="DNA/RNA polymerases"/>
    <property type="match status" value="1"/>
</dbReference>
<reference evidence="2" key="1">
    <citation type="submission" date="2015-10" db="EMBL/GenBank/DDBJ databases">
        <authorList>
            <person name="Martinez-Garcia P.J."/>
            <person name="Crepeau M.W."/>
            <person name="Puiu D."/>
            <person name="Gonzalez-Ibeas D."/>
            <person name="Whalen J."/>
            <person name="Stevens K."/>
            <person name="Paul R."/>
            <person name="Butterfield T."/>
            <person name="Britton M."/>
            <person name="Reagan R."/>
            <person name="Chakraborty S."/>
            <person name="Walawage S.L."/>
            <person name="Vasquez-Gross H.A."/>
            <person name="Cardeno C."/>
            <person name="Famula R."/>
            <person name="Pratt K."/>
            <person name="Kuruganti S."/>
            <person name="Aradhya M.K."/>
            <person name="Leslie C.A."/>
            <person name="Dandekar A.M."/>
            <person name="Salzberg S.L."/>
            <person name="Wegrzyn J.L."/>
            <person name="Langley C.H."/>
            <person name="Neale D.B."/>
        </authorList>
    </citation>
    <scope>NUCLEOTIDE SEQUENCE</scope>
    <source>
        <tissue evidence="2">Leaves</tissue>
    </source>
</reference>
<dbReference type="PANTHER" id="PTHR11439">
    <property type="entry name" value="GAG-POL-RELATED RETROTRANSPOSON"/>
    <property type="match status" value="1"/>
</dbReference>
<dbReference type="AlphaFoldDB" id="A0A833Y3T3"/>
<evidence type="ECO:0000313" key="2">
    <source>
        <dbReference type="EMBL" id="KAF5475752.1"/>
    </source>
</evidence>
<dbReference type="CDD" id="cd09272">
    <property type="entry name" value="RNase_HI_RT_Ty1"/>
    <property type="match status" value="1"/>
</dbReference>
<proteinExistence type="predicted"/>
<dbReference type="InterPro" id="IPR013103">
    <property type="entry name" value="RVT_2"/>
</dbReference>
<dbReference type="EMBL" id="LIHL02000003">
    <property type="protein sequence ID" value="KAF5475752.1"/>
    <property type="molecule type" value="Genomic_DNA"/>
</dbReference>
<organism evidence="2 3">
    <name type="scientific">Juglans regia</name>
    <name type="common">English walnut</name>
    <dbReference type="NCBI Taxonomy" id="51240"/>
    <lineage>
        <taxon>Eukaryota</taxon>
        <taxon>Viridiplantae</taxon>
        <taxon>Streptophyta</taxon>
        <taxon>Embryophyta</taxon>
        <taxon>Tracheophyta</taxon>
        <taxon>Spermatophyta</taxon>
        <taxon>Magnoliopsida</taxon>
        <taxon>eudicotyledons</taxon>
        <taxon>Gunneridae</taxon>
        <taxon>Pentapetalae</taxon>
        <taxon>rosids</taxon>
        <taxon>fabids</taxon>
        <taxon>Fagales</taxon>
        <taxon>Juglandaceae</taxon>
        <taxon>Juglans</taxon>
    </lineage>
</organism>
<dbReference type="PANTHER" id="PTHR11439:SF470">
    <property type="entry name" value="CYSTEINE-RICH RLK (RECEPTOR-LIKE PROTEIN KINASE) 8"/>
    <property type="match status" value="1"/>
</dbReference>
<dbReference type="Pfam" id="PF07727">
    <property type="entry name" value="RVT_2"/>
    <property type="match status" value="1"/>
</dbReference>
<gene>
    <name evidence="2" type="ORF">F2P56_007527</name>
</gene>
<sequence length="301" mass="33846">MQAAQKPLWTQQDSRQWYDKFSTSLIQFGFTQSKADYSLFTCITNTTFTALLVYVDDIVVASSSLDSISALKTFLNNQFRIKDLGPLRYFLGIEVARSPTGIHLCQRKYTLDILADLGHLASKPLKIPMDQNHKLSKSTGTFLPDPTPYRQLIGHLLYLTITKPDISYSTQVLSQFMHHPSTSHLATAHKVLRYLKNTPGQGILLSSTSSIQLKGYCDSDWATCPDTQKSITGYCIFLGQSLISFRSKKQTTVSRSSAEAEYRAMASITTEFTWLRHLFTDLCIPHPQAAELFCDNQAALH</sequence>
<dbReference type="InterPro" id="IPR043502">
    <property type="entry name" value="DNA/RNA_pol_sf"/>
</dbReference>
<name>A0A833Y3T3_JUGRE</name>
<reference evidence="2" key="2">
    <citation type="submission" date="2020-03" db="EMBL/GenBank/DDBJ databases">
        <title>Walnut 2.0.</title>
        <authorList>
            <person name="Marrano A."/>
            <person name="Britton M."/>
            <person name="Zimin A.V."/>
            <person name="Zaini P.A."/>
            <person name="Workman R."/>
            <person name="Puiu D."/>
            <person name="Bianco L."/>
            <person name="Allen B.J."/>
            <person name="Troggio M."/>
            <person name="Leslie C.A."/>
            <person name="Timp W."/>
            <person name="Dendekar A."/>
            <person name="Salzberg S.L."/>
            <person name="Neale D.B."/>
        </authorList>
    </citation>
    <scope>NUCLEOTIDE SEQUENCE</scope>
    <source>
        <tissue evidence="2">Leaves</tissue>
    </source>
</reference>
<comment type="caution">
    <text evidence="2">The sequence shown here is derived from an EMBL/GenBank/DDBJ whole genome shotgun (WGS) entry which is preliminary data.</text>
</comment>
<accession>A0A833Y3T3</accession>
<evidence type="ECO:0000259" key="1">
    <source>
        <dbReference type="Pfam" id="PF07727"/>
    </source>
</evidence>
<feature type="non-terminal residue" evidence="2">
    <location>
        <position position="301"/>
    </location>
</feature>